<keyword evidence="4" id="KW-1185">Reference proteome</keyword>
<dbReference type="AlphaFoldDB" id="A0A518ATS6"/>
<dbReference type="KEGG" id="amuc:Pan181_43570"/>
<gene>
    <name evidence="3" type="ORF">Pan181_43570</name>
</gene>
<feature type="transmembrane region" description="Helical" evidence="1">
    <location>
        <begin position="24"/>
        <end position="49"/>
    </location>
</feature>
<dbReference type="InterPro" id="IPR012495">
    <property type="entry name" value="TadE-like_dom"/>
</dbReference>
<sequence>MNSSLLHRVALRDRRGTTIVETAFVLPIFLMFILSLVEFGHALMVNNVLRSATRAGARLGATEGQTTAKITQHVRQVIGGAIDAQVADISVNSAGVFDEGGSVPETSSEFDALPNIEVADAEPRELFVVRARVDYNDIALVPMPFMSGVVLEGRAFIRHE</sequence>
<feature type="domain" description="TadE-like" evidence="2">
    <location>
        <begin position="16"/>
        <end position="58"/>
    </location>
</feature>
<evidence type="ECO:0000313" key="3">
    <source>
        <dbReference type="EMBL" id="QDU58130.1"/>
    </source>
</evidence>
<keyword evidence="1" id="KW-1133">Transmembrane helix</keyword>
<reference evidence="3 4" key="1">
    <citation type="submission" date="2019-02" db="EMBL/GenBank/DDBJ databases">
        <title>Deep-cultivation of Planctomycetes and their phenomic and genomic characterization uncovers novel biology.</title>
        <authorList>
            <person name="Wiegand S."/>
            <person name="Jogler M."/>
            <person name="Boedeker C."/>
            <person name="Pinto D."/>
            <person name="Vollmers J."/>
            <person name="Rivas-Marin E."/>
            <person name="Kohn T."/>
            <person name="Peeters S.H."/>
            <person name="Heuer A."/>
            <person name="Rast P."/>
            <person name="Oberbeckmann S."/>
            <person name="Bunk B."/>
            <person name="Jeske O."/>
            <person name="Meyerdierks A."/>
            <person name="Storesund J.E."/>
            <person name="Kallscheuer N."/>
            <person name="Luecker S."/>
            <person name="Lage O.M."/>
            <person name="Pohl T."/>
            <person name="Merkel B.J."/>
            <person name="Hornburger P."/>
            <person name="Mueller R.-W."/>
            <person name="Bruemmer F."/>
            <person name="Labrenz M."/>
            <person name="Spormann A.M."/>
            <person name="Op den Camp H."/>
            <person name="Overmann J."/>
            <person name="Amann R."/>
            <person name="Jetten M.S.M."/>
            <person name="Mascher T."/>
            <person name="Medema M.H."/>
            <person name="Devos D.P."/>
            <person name="Kaster A.-K."/>
            <person name="Ovreas L."/>
            <person name="Rohde M."/>
            <person name="Galperin M.Y."/>
            <person name="Jogler C."/>
        </authorList>
    </citation>
    <scope>NUCLEOTIDE SEQUENCE [LARGE SCALE GENOMIC DNA]</scope>
    <source>
        <strain evidence="3 4">Pan181</strain>
    </source>
</reference>
<proteinExistence type="predicted"/>
<accession>A0A518ATS6</accession>
<dbReference type="OrthoDB" id="285451at2"/>
<dbReference type="RefSeq" id="WP_145249716.1">
    <property type="nucleotide sequence ID" value="NZ_CP036278.1"/>
</dbReference>
<protein>
    <submittedName>
        <fullName evidence="3">TadE-like protein</fullName>
    </submittedName>
</protein>
<organism evidence="3 4">
    <name type="scientific">Aeoliella mucimassa</name>
    <dbReference type="NCBI Taxonomy" id="2527972"/>
    <lineage>
        <taxon>Bacteria</taxon>
        <taxon>Pseudomonadati</taxon>
        <taxon>Planctomycetota</taxon>
        <taxon>Planctomycetia</taxon>
        <taxon>Pirellulales</taxon>
        <taxon>Lacipirellulaceae</taxon>
        <taxon>Aeoliella</taxon>
    </lineage>
</organism>
<dbReference type="Pfam" id="PF07811">
    <property type="entry name" value="TadE"/>
    <property type="match status" value="1"/>
</dbReference>
<keyword evidence="1" id="KW-0812">Transmembrane</keyword>
<dbReference type="EMBL" id="CP036278">
    <property type="protein sequence ID" value="QDU58130.1"/>
    <property type="molecule type" value="Genomic_DNA"/>
</dbReference>
<evidence type="ECO:0000256" key="1">
    <source>
        <dbReference type="SAM" id="Phobius"/>
    </source>
</evidence>
<evidence type="ECO:0000259" key="2">
    <source>
        <dbReference type="Pfam" id="PF07811"/>
    </source>
</evidence>
<keyword evidence="1" id="KW-0472">Membrane</keyword>
<evidence type="ECO:0000313" key="4">
    <source>
        <dbReference type="Proteomes" id="UP000315750"/>
    </source>
</evidence>
<dbReference type="Proteomes" id="UP000315750">
    <property type="component" value="Chromosome"/>
</dbReference>
<name>A0A518ATS6_9BACT</name>